<dbReference type="InterPro" id="IPR055170">
    <property type="entry name" value="GFO_IDH_MocA-like_dom"/>
</dbReference>
<dbReference type="SUPFAM" id="SSF55347">
    <property type="entry name" value="Glyceraldehyde-3-phosphate dehydrogenase-like, C-terminal domain"/>
    <property type="match status" value="1"/>
</dbReference>
<protein>
    <submittedName>
        <fullName evidence="4">Gfo/Idh/MocA family oxidoreductase</fullName>
    </submittedName>
</protein>
<feature type="domain" description="GFO/IDH/MocA-like oxidoreductase" evidence="3">
    <location>
        <begin position="134"/>
        <end position="262"/>
    </location>
</feature>
<organism evidence="4">
    <name type="scientific">candidate division WOR-3 bacterium</name>
    <dbReference type="NCBI Taxonomy" id="2052148"/>
    <lineage>
        <taxon>Bacteria</taxon>
        <taxon>Bacteria division WOR-3</taxon>
    </lineage>
</organism>
<dbReference type="Gene3D" id="3.40.50.720">
    <property type="entry name" value="NAD(P)-binding Rossmann-like Domain"/>
    <property type="match status" value="1"/>
</dbReference>
<dbReference type="PANTHER" id="PTHR43818">
    <property type="entry name" value="BCDNA.GH03377"/>
    <property type="match status" value="1"/>
</dbReference>
<dbReference type="InterPro" id="IPR000683">
    <property type="entry name" value="Gfo/Idh/MocA-like_OxRdtase_N"/>
</dbReference>
<dbReference type="SUPFAM" id="SSF51735">
    <property type="entry name" value="NAD(P)-binding Rossmann-fold domains"/>
    <property type="match status" value="1"/>
</dbReference>
<dbReference type="GO" id="GO:0016491">
    <property type="term" value="F:oxidoreductase activity"/>
    <property type="evidence" value="ECO:0007669"/>
    <property type="project" value="UniProtKB-KW"/>
</dbReference>
<dbReference type="EMBL" id="DTMZ01000068">
    <property type="protein sequence ID" value="HGD13018.1"/>
    <property type="molecule type" value="Genomic_DNA"/>
</dbReference>
<reference evidence="4" key="1">
    <citation type="journal article" date="2020" name="mSystems">
        <title>Genome- and Community-Level Interaction Insights into Carbon Utilization and Element Cycling Functions of Hydrothermarchaeota in Hydrothermal Sediment.</title>
        <authorList>
            <person name="Zhou Z."/>
            <person name="Liu Y."/>
            <person name="Xu W."/>
            <person name="Pan J."/>
            <person name="Luo Z.H."/>
            <person name="Li M."/>
        </authorList>
    </citation>
    <scope>NUCLEOTIDE SEQUENCE [LARGE SCALE GENOMIC DNA]</scope>
    <source>
        <strain evidence="4">SpSt-914</strain>
    </source>
</reference>
<name>A0A7V3PTB2_UNCW3</name>
<accession>A0A7V3PTB2</accession>
<dbReference type="Pfam" id="PF01408">
    <property type="entry name" value="GFO_IDH_MocA"/>
    <property type="match status" value="1"/>
</dbReference>
<gene>
    <name evidence="4" type="ORF">ENX16_02930</name>
</gene>
<evidence type="ECO:0000313" key="4">
    <source>
        <dbReference type="EMBL" id="HGD13018.1"/>
    </source>
</evidence>
<dbReference type="InterPro" id="IPR036291">
    <property type="entry name" value="NAD(P)-bd_dom_sf"/>
</dbReference>
<evidence type="ECO:0000256" key="1">
    <source>
        <dbReference type="ARBA" id="ARBA00023002"/>
    </source>
</evidence>
<comment type="caution">
    <text evidence="4">The sequence shown here is derived from an EMBL/GenBank/DDBJ whole genome shotgun (WGS) entry which is preliminary data.</text>
</comment>
<dbReference type="Gene3D" id="3.30.360.10">
    <property type="entry name" value="Dihydrodipicolinate Reductase, domain 2"/>
    <property type="match status" value="1"/>
</dbReference>
<proteinExistence type="predicted"/>
<dbReference type="Pfam" id="PF22725">
    <property type="entry name" value="GFO_IDH_MocA_C3"/>
    <property type="match status" value="1"/>
</dbReference>
<keyword evidence="1" id="KW-0560">Oxidoreductase</keyword>
<evidence type="ECO:0000259" key="3">
    <source>
        <dbReference type="Pfam" id="PF22725"/>
    </source>
</evidence>
<dbReference type="AlphaFoldDB" id="A0A7V3PTB2"/>
<dbReference type="PANTHER" id="PTHR43818:SF11">
    <property type="entry name" value="BCDNA.GH03377"/>
    <property type="match status" value="1"/>
</dbReference>
<dbReference type="InterPro" id="IPR050463">
    <property type="entry name" value="Gfo/Idh/MocA_oxidrdct_glycsds"/>
</dbReference>
<sequence length="345" mass="38058">MNGRLRVAVVGCGVQAQLALLPALKANSAIELVALCDIDVRKLHQLSARYNVKRYYTDFDRLKEENDINAVVIATPNYLHAPMAIAAMESGKDVLCEIPLATSSREVEDMVSTAQRERRRLMPCLATRLRADVQIVRKYIEHQDLGQLYYAKTGWLRGRQAWSPSSWQRERQLAGGGAFLNLGSVLLDSALWLLAPARPISIIGVGAGHRGKNGKTDRTVEDTAFALIRFDTGFVLTVEVGWSLLLERDFVYFNLFGTQGAAVLNPLTINKEVQGRLVNITPGITIRAQVRSAYQQLIKKWVDALLKDTAPEVAVADALLINQLADAFYISNASGAEVRLSVLKG</sequence>
<dbReference type="GO" id="GO:0000166">
    <property type="term" value="F:nucleotide binding"/>
    <property type="evidence" value="ECO:0007669"/>
    <property type="project" value="InterPro"/>
</dbReference>
<evidence type="ECO:0000259" key="2">
    <source>
        <dbReference type="Pfam" id="PF01408"/>
    </source>
</evidence>
<feature type="domain" description="Gfo/Idh/MocA-like oxidoreductase N-terminal" evidence="2">
    <location>
        <begin position="5"/>
        <end position="122"/>
    </location>
</feature>